<evidence type="ECO:0000313" key="2">
    <source>
        <dbReference type="EMBL" id="QDZ13007.1"/>
    </source>
</evidence>
<feature type="transmembrane region" description="Helical" evidence="1">
    <location>
        <begin position="58"/>
        <end position="76"/>
    </location>
</feature>
<accession>A0A5B8LXD8</accession>
<dbReference type="KEGG" id="dea:FPZ08_21070"/>
<protein>
    <submittedName>
        <fullName evidence="2">DUF805 domain-containing protein</fullName>
    </submittedName>
</protein>
<organism evidence="2 3">
    <name type="scientific">Devosia ginsengisoli</name>
    <dbReference type="NCBI Taxonomy" id="400770"/>
    <lineage>
        <taxon>Bacteria</taxon>
        <taxon>Pseudomonadati</taxon>
        <taxon>Pseudomonadota</taxon>
        <taxon>Alphaproteobacteria</taxon>
        <taxon>Hyphomicrobiales</taxon>
        <taxon>Devosiaceae</taxon>
        <taxon>Devosia</taxon>
    </lineage>
</organism>
<dbReference type="OrthoDB" id="9812349at2"/>
<evidence type="ECO:0000256" key="1">
    <source>
        <dbReference type="SAM" id="Phobius"/>
    </source>
</evidence>
<name>A0A5B8LXD8_9HYPH</name>
<dbReference type="Proteomes" id="UP000315364">
    <property type="component" value="Chromosome"/>
</dbReference>
<dbReference type="InterPro" id="IPR008523">
    <property type="entry name" value="DUF805"/>
</dbReference>
<keyword evidence="3" id="KW-1185">Reference proteome</keyword>
<dbReference type="EMBL" id="CP042304">
    <property type="protein sequence ID" value="QDZ13007.1"/>
    <property type="molecule type" value="Genomic_DNA"/>
</dbReference>
<evidence type="ECO:0000313" key="3">
    <source>
        <dbReference type="Proteomes" id="UP000315364"/>
    </source>
</evidence>
<dbReference type="AlphaFoldDB" id="A0A5B8LXD8"/>
<keyword evidence="1" id="KW-1133">Transmembrane helix</keyword>
<feature type="transmembrane region" description="Helical" evidence="1">
    <location>
        <begin position="88"/>
        <end position="106"/>
    </location>
</feature>
<keyword evidence="1" id="KW-0812">Transmembrane</keyword>
<gene>
    <name evidence="2" type="ORF">FPZ08_21070</name>
</gene>
<dbReference type="Pfam" id="PF05656">
    <property type="entry name" value="DUF805"/>
    <property type="match status" value="1"/>
</dbReference>
<feature type="transmembrane region" description="Helical" evidence="1">
    <location>
        <begin position="126"/>
        <end position="144"/>
    </location>
</feature>
<reference evidence="2 3" key="1">
    <citation type="submission" date="2019-07" db="EMBL/GenBank/DDBJ databases">
        <title>Full genome sequence of Devosia sp. Gsoil 520.</title>
        <authorList>
            <person name="Im W.-T."/>
        </authorList>
    </citation>
    <scope>NUCLEOTIDE SEQUENCE [LARGE SCALE GENOMIC DNA]</scope>
    <source>
        <strain evidence="2 3">Gsoil 520</strain>
    </source>
</reference>
<feature type="transmembrane region" description="Helical" evidence="1">
    <location>
        <begin position="32"/>
        <end position="52"/>
    </location>
</feature>
<proteinExistence type="predicted"/>
<sequence>MGPGVSISEGELMDNLVALYTTTAGRISRKNWWIGVVGIIVASIVLSIILSLVGLNAAWAQLIVYVLLFFPNWCIGLKRRQDRDNNGMDFKILMGVSGLLTLVQALGIGVTMTDMGNGVVMPAPDAWLMVLYGLMGIFGIYMLVQLGFLKGTPGPNTYGADPLGYATA</sequence>
<dbReference type="GO" id="GO:0016020">
    <property type="term" value="C:membrane"/>
    <property type="evidence" value="ECO:0007669"/>
    <property type="project" value="InterPro"/>
</dbReference>
<keyword evidence="1" id="KW-0472">Membrane</keyword>